<organism evidence="1">
    <name type="scientific">hydrothermal vent metagenome</name>
    <dbReference type="NCBI Taxonomy" id="652676"/>
    <lineage>
        <taxon>unclassified sequences</taxon>
        <taxon>metagenomes</taxon>
        <taxon>ecological metagenomes</taxon>
    </lineage>
</organism>
<evidence type="ECO:0000313" key="1">
    <source>
        <dbReference type="EMBL" id="VAX22376.1"/>
    </source>
</evidence>
<dbReference type="EMBL" id="UOGE01000074">
    <property type="protein sequence ID" value="VAX22376.1"/>
    <property type="molecule type" value="Genomic_DNA"/>
</dbReference>
<gene>
    <name evidence="1" type="ORF">MNBD_NITROSPINAE02-1415</name>
</gene>
<dbReference type="Gene3D" id="3.40.50.10610">
    <property type="entry name" value="ABC-type transport auxiliary lipoprotein component"/>
    <property type="match status" value="1"/>
</dbReference>
<sequence>MAYYKTFAKTCLLIALALAGSSCQSGEMSVRRAKGVTVSPAPDTLALHNVKKIVVLDFHEHQAEITEGDPNICPVTGFHFISGFAPAGSGVMVADQLRLALVDKGFDVIHRKILVEALKDMPELKHNQYTAALGADIGRRMGADVVMMGSVMRFEELVGTKIAAEKPAAVGLSLAVINPADGKILWKAKFEKVQHALLLDVLDYETFFAGGMVWQRASQLSHVGITNLLQRLPIRSAR</sequence>
<dbReference type="AlphaFoldDB" id="A0A3B1BVN2"/>
<dbReference type="PROSITE" id="PS51257">
    <property type="entry name" value="PROKAR_LIPOPROTEIN"/>
    <property type="match status" value="1"/>
</dbReference>
<accession>A0A3B1BVN2</accession>
<name>A0A3B1BVN2_9ZZZZ</name>
<reference evidence="1" key="1">
    <citation type="submission" date="2018-06" db="EMBL/GenBank/DDBJ databases">
        <authorList>
            <person name="Zhirakovskaya E."/>
        </authorList>
    </citation>
    <scope>NUCLEOTIDE SEQUENCE</scope>
</reference>
<protein>
    <submittedName>
        <fullName evidence="1">Uncharacterized protein</fullName>
    </submittedName>
</protein>
<proteinExistence type="predicted"/>